<keyword evidence="3" id="KW-1185">Reference proteome</keyword>
<proteinExistence type="predicted"/>
<sequence>MMPGTRGCSLTDGPEGPDSGGGTAQHTDPQGDSVVPRLGLDENVARHDGRDEVIPHFLFVVRIALKNLNREADTSRRLL</sequence>
<comment type="caution">
    <text evidence="2">The sequence shown here is derived from an EMBL/GenBank/DDBJ whole genome shotgun (WGS) entry which is preliminary data.</text>
</comment>
<name>A0A662YNY1_ACIRT</name>
<dbReference type="Proteomes" id="UP000289886">
    <property type="component" value="Unassembled WGS sequence"/>
</dbReference>
<reference evidence="2 3" key="1">
    <citation type="submission" date="2019-01" db="EMBL/GenBank/DDBJ databases">
        <title>Draft Genome and Complete Hox-Cluster Characterization of the Sterlet Sturgeon (Acipenser ruthenus).</title>
        <authorList>
            <person name="Wei Q."/>
        </authorList>
    </citation>
    <scope>NUCLEOTIDE SEQUENCE [LARGE SCALE GENOMIC DNA]</scope>
    <source>
        <strain evidence="2">WHYD16114868_AA</strain>
        <tissue evidence="2">Blood</tissue>
    </source>
</reference>
<accession>A0A662YNY1</accession>
<evidence type="ECO:0000256" key="1">
    <source>
        <dbReference type="SAM" id="MobiDB-lite"/>
    </source>
</evidence>
<evidence type="ECO:0000313" key="2">
    <source>
        <dbReference type="EMBL" id="RXM98299.1"/>
    </source>
</evidence>
<dbReference type="AlphaFoldDB" id="A0A662YNY1"/>
<evidence type="ECO:0000313" key="3">
    <source>
        <dbReference type="Proteomes" id="UP000289886"/>
    </source>
</evidence>
<organism evidence="2 3">
    <name type="scientific">Acipenser ruthenus</name>
    <name type="common">Sterlet sturgeon</name>
    <dbReference type="NCBI Taxonomy" id="7906"/>
    <lineage>
        <taxon>Eukaryota</taxon>
        <taxon>Metazoa</taxon>
        <taxon>Chordata</taxon>
        <taxon>Craniata</taxon>
        <taxon>Vertebrata</taxon>
        <taxon>Euteleostomi</taxon>
        <taxon>Actinopterygii</taxon>
        <taxon>Chondrostei</taxon>
        <taxon>Acipenseriformes</taxon>
        <taxon>Acipenseridae</taxon>
        <taxon>Acipenser</taxon>
    </lineage>
</organism>
<feature type="region of interest" description="Disordered" evidence="1">
    <location>
        <begin position="1"/>
        <end position="47"/>
    </location>
</feature>
<dbReference type="EMBL" id="SCEB01000729">
    <property type="protein sequence ID" value="RXM98299.1"/>
    <property type="molecule type" value="Genomic_DNA"/>
</dbReference>
<gene>
    <name evidence="2" type="ORF">EOD39_13305</name>
</gene>
<protein>
    <submittedName>
        <fullName evidence="2">Uncharacterized protein</fullName>
    </submittedName>
</protein>